<dbReference type="Pfam" id="PF03466">
    <property type="entry name" value="LysR_substrate"/>
    <property type="match status" value="1"/>
</dbReference>
<evidence type="ECO:0000256" key="6">
    <source>
        <dbReference type="ARBA" id="ARBA00040885"/>
    </source>
</evidence>
<keyword evidence="4" id="KW-0010">Activator</keyword>
<proteinExistence type="inferred from homology"/>
<keyword evidence="2" id="KW-0805">Transcription regulation</keyword>
<dbReference type="PANTHER" id="PTHR30346:SF0">
    <property type="entry name" value="HCA OPERON TRANSCRIPTIONAL ACTIVATOR HCAR"/>
    <property type="match status" value="1"/>
</dbReference>
<dbReference type="OrthoDB" id="3176554at2"/>
<dbReference type="PROSITE" id="PS50931">
    <property type="entry name" value="HTH_LYSR"/>
    <property type="match status" value="1"/>
</dbReference>
<evidence type="ECO:0000256" key="3">
    <source>
        <dbReference type="ARBA" id="ARBA00023125"/>
    </source>
</evidence>
<evidence type="ECO:0000256" key="7">
    <source>
        <dbReference type="ARBA" id="ARBA00056658"/>
    </source>
</evidence>
<evidence type="ECO:0000259" key="8">
    <source>
        <dbReference type="PROSITE" id="PS50931"/>
    </source>
</evidence>
<evidence type="ECO:0000256" key="1">
    <source>
        <dbReference type="ARBA" id="ARBA00009437"/>
    </source>
</evidence>
<name>A0A502EK36_9MYCO</name>
<protein>
    <recommendedName>
        <fullName evidence="6">Probable hydrogen peroxide-inducible genes activator</fullName>
    </recommendedName>
</protein>
<feature type="domain" description="HTH lysR-type" evidence="8">
    <location>
        <begin position="1"/>
        <end position="60"/>
    </location>
</feature>
<evidence type="ECO:0000256" key="5">
    <source>
        <dbReference type="ARBA" id="ARBA00023163"/>
    </source>
</evidence>
<dbReference type="PRINTS" id="PR00039">
    <property type="entry name" value="HTHLYSR"/>
</dbReference>
<dbReference type="Proteomes" id="UP000320095">
    <property type="component" value="Unassembled WGS sequence"/>
</dbReference>
<comment type="similarity">
    <text evidence="1">Belongs to the LysR transcriptional regulatory family.</text>
</comment>
<dbReference type="CDD" id="cd08414">
    <property type="entry name" value="PBP2_LTTR_aromatics_like"/>
    <property type="match status" value="1"/>
</dbReference>
<evidence type="ECO:0000313" key="9">
    <source>
        <dbReference type="EMBL" id="TPG37474.1"/>
    </source>
</evidence>
<sequence length="319" mass="35367">MDLTVRKLRYFAVVAEERHFTRAATRLFMAQQSLSRQIRDLEEEVGALLFYRTTRSVELTPAGEAFLIGVQSALASLDAGIEEARRHDAGAVGHLRIGFGLGAALELTPYIVEEFSRQFPNVEIEMREFGLPDQSAGLSEQWAEVAIIRPPLSDPNIVAHTLFVEPRVLTVSVRHALAHRKTLSVNDILDVPLAVGRSTDEEYRRFWSLQDFRTGVTEPLLTPTTSNTEEIELIAAGLACTVNPAAIMRYIPHAGVRYIPIIDVPGSTLAIAWRRDRVSPLALAFNRVAQEVRAREVETVEGIENPFSGVVFTLAVPNS</sequence>
<dbReference type="AlphaFoldDB" id="A0A502EK36"/>
<dbReference type="GO" id="GO:0003700">
    <property type="term" value="F:DNA-binding transcription factor activity"/>
    <property type="evidence" value="ECO:0007669"/>
    <property type="project" value="InterPro"/>
</dbReference>
<dbReference type="InterPro" id="IPR005119">
    <property type="entry name" value="LysR_subst-bd"/>
</dbReference>
<dbReference type="GO" id="GO:0032993">
    <property type="term" value="C:protein-DNA complex"/>
    <property type="evidence" value="ECO:0007669"/>
    <property type="project" value="TreeGrafter"/>
</dbReference>
<dbReference type="InterPro" id="IPR036390">
    <property type="entry name" value="WH_DNA-bd_sf"/>
</dbReference>
<dbReference type="Gene3D" id="1.10.10.10">
    <property type="entry name" value="Winged helix-like DNA-binding domain superfamily/Winged helix DNA-binding domain"/>
    <property type="match status" value="1"/>
</dbReference>
<evidence type="ECO:0000256" key="4">
    <source>
        <dbReference type="ARBA" id="ARBA00023159"/>
    </source>
</evidence>
<reference evidence="9 10" key="1">
    <citation type="journal article" date="2019" name="Environ. Microbiol.">
        <title>Species interactions and distinct microbial communities in high Arctic permafrost affected cryosols are associated with the CH4 and CO2 gas fluxes.</title>
        <authorList>
            <person name="Altshuler I."/>
            <person name="Hamel J."/>
            <person name="Turney S."/>
            <person name="Magnuson E."/>
            <person name="Levesque R."/>
            <person name="Greer C."/>
            <person name="Whyte L.G."/>
        </authorList>
    </citation>
    <scope>NUCLEOTIDE SEQUENCE [LARGE SCALE GENOMIC DNA]</scope>
    <source>
        <strain evidence="9 10">S5.20</strain>
    </source>
</reference>
<evidence type="ECO:0000256" key="2">
    <source>
        <dbReference type="ARBA" id="ARBA00023015"/>
    </source>
</evidence>
<keyword evidence="5" id="KW-0804">Transcription</keyword>
<dbReference type="Gene3D" id="3.40.190.10">
    <property type="entry name" value="Periplasmic binding protein-like II"/>
    <property type="match status" value="2"/>
</dbReference>
<dbReference type="Pfam" id="PF00126">
    <property type="entry name" value="HTH_1"/>
    <property type="match status" value="1"/>
</dbReference>
<dbReference type="EMBL" id="RCZG01000001">
    <property type="protein sequence ID" value="TPG37474.1"/>
    <property type="molecule type" value="Genomic_DNA"/>
</dbReference>
<organism evidence="9 10">
    <name type="scientific">Mycolicibacterium hodleri</name>
    <dbReference type="NCBI Taxonomy" id="49897"/>
    <lineage>
        <taxon>Bacteria</taxon>
        <taxon>Bacillati</taxon>
        <taxon>Actinomycetota</taxon>
        <taxon>Actinomycetes</taxon>
        <taxon>Mycobacteriales</taxon>
        <taxon>Mycobacteriaceae</taxon>
        <taxon>Mycolicibacterium</taxon>
    </lineage>
</organism>
<dbReference type="InterPro" id="IPR036388">
    <property type="entry name" value="WH-like_DNA-bd_sf"/>
</dbReference>
<dbReference type="InterPro" id="IPR000847">
    <property type="entry name" value="LysR_HTH_N"/>
</dbReference>
<comment type="function">
    <text evidence="7">Required for the induction the katG gene for catalase. Involved in the response to hydrogen peroxide.</text>
</comment>
<dbReference type="GO" id="GO:0003677">
    <property type="term" value="F:DNA binding"/>
    <property type="evidence" value="ECO:0007669"/>
    <property type="project" value="UniProtKB-KW"/>
</dbReference>
<keyword evidence="3" id="KW-0238">DNA-binding</keyword>
<evidence type="ECO:0000313" key="10">
    <source>
        <dbReference type="Proteomes" id="UP000320095"/>
    </source>
</evidence>
<gene>
    <name evidence="9" type="ORF">EAH80_05260</name>
</gene>
<accession>A0A502EK36</accession>
<comment type="caution">
    <text evidence="9">The sequence shown here is derived from an EMBL/GenBank/DDBJ whole genome shotgun (WGS) entry which is preliminary data.</text>
</comment>
<dbReference type="SUPFAM" id="SSF53850">
    <property type="entry name" value="Periplasmic binding protein-like II"/>
    <property type="match status" value="1"/>
</dbReference>
<keyword evidence="10" id="KW-1185">Reference proteome</keyword>
<dbReference type="RefSeq" id="WP_140688425.1">
    <property type="nucleotide sequence ID" value="NZ_RCZG01000001.1"/>
</dbReference>
<dbReference type="SUPFAM" id="SSF46785">
    <property type="entry name" value="Winged helix' DNA-binding domain"/>
    <property type="match status" value="1"/>
</dbReference>
<dbReference type="FunFam" id="1.10.10.10:FF:000001">
    <property type="entry name" value="LysR family transcriptional regulator"/>
    <property type="match status" value="1"/>
</dbReference>
<dbReference type="PANTHER" id="PTHR30346">
    <property type="entry name" value="TRANSCRIPTIONAL DUAL REGULATOR HCAR-RELATED"/>
    <property type="match status" value="1"/>
</dbReference>